<dbReference type="EMBL" id="OOIL02000126">
    <property type="protein sequence ID" value="VFQ60830.1"/>
    <property type="molecule type" value="Genomic_DNA"/>
</dbReference>
<gene>
    <name evidence="3" type="ORF">CCAM_LOCUS2606</name>
</gene>
<dbReference type="GO" id="GO:0008483">
    <property type="term" value="F:transaminase activity"/>
    <property type="evidence" value="ECO:0007669"/>
    <property type="project" value="TreeGrafter"/>
</dbReference>
<dbReference type="SUPFAM" id="SSF53383">
    <property type="entry name" value="PLP-dependent transferases"/>
    <property type="match status" value="1"/>
</dbReference>
<keyword evidence="1" id="KW-0663">Pyridoxal phosphate</keyword>
<reference evidence="3 4" key="1">
    <citation type="submission" date="2018-04" db="EMBL/GenBank/DDBJ databases">
        <authorList>
            <person name="Vogel A."/>
        </authorList>
    </citation>
    <scope>NUCLEOTIDE SEQUENCE [LARGE SCALE GENOMIC DNA]</scope>
</reference>
<evidence type="ECO:0000259" key="2">
    <source>
        <dbReference type="Pfam" id="PF04864"/>
    </source>
</evidence>
<proteinExistence type="predicted"/>
<evidence type="ECO:0000313" key="3">
    <source>
        <dbReference type="EMBL" id="VFQ60830.1"/>
    </source>
</evidence>
<dbReference type="Pfam" id="PF04864">
    <property type="entry name" value="Alliinase_C"/>
    <property type="match status" value="1"/>
</dbReference>
<dbReference type="PANTHER" id="PTHR43795">
    <property type="entry name" value="BIFUNCTIONAL ASPARTATE AMINOTRANSFERASE AND GLUTAMATE/ASPARTATE-PREPHENATE AMINOTRANSFERASE-RELATED"/>
    <property type="match status" value="1"/>
</dbReference>
<organism evidence="3 4">
    <name type="scientific">Cuscuta campestris</name>
    <dbReference type="NCBI Taxonomy" id="132261"/>
    <lineage>
        <taxon>Eukaryota</taxon>
        <taxon>Viridiplantae</taxon>
        <taxon>Streptophyta</taxon>
        <taxon>Embryophyta</taxon>
        <taxon>Tracheophyta</taxon>
        <taxon>Spermatophyta</taxon>
        <taxon>Magnoliopsida</taxon>
        <taxon>eudicotyledons</taxon>
        <taxon>Gunneridae</taxon>
        <taxon>Pentapetalae</taxon>
        <taxon>asterids</taxon>
        <taxon>lamiids</taxon>
        <taxon>Solanales</taxon>
        <taxon>Convolvulaceae</taxon>
        <taxon>Cuscuteae</taxon>
        <taxon>Cuscuta</taxon>
        <taxon>Cuscuta subgen. Grammica</taxon>
        <taxon>Cuscuta sect. Cleistogrammica</taxon>
    </lineage>
</organism>
<dbReference type="InterPro" id="IPR050478">
    <property type="entry name" value="Ethylene_sulfur-biosynth"/>
</dbReference>
<evidence type="ECO:0000313" key="4">
    <source>
        <dbReference type="Proteomes" id="UP000595140"/>
    </source>
</evidence>
<sequence>MVKKTADEINLKSHEHLPLYPDANRVTRLPTELTSDGTRQWPPSATVIIPLVTRRTAALAAVRTPASRTATAASTEYTEYDVLVRDMFMSQSKGGNNIQDIVKIDLGINDHPSFICRIVLHNRRILLARSSGFAVKNEGGRLRFCTINVTKETVSHEIGSNGGRPRGIVRIIKLRRCERLKIPDEQLETIALGCPSSSGSGLRGAKEPLQKRRRWHHCRVQAMEELTLMEYCLVMVDQSVSVTLVFKALNVLNSQLIVLLMRTVVIHYSWSHIGCKMQQRVQCAAVFALSMNNTFSSPAKVVASAPYYSFYKKQMDFFSNGNFEFAGDANLLKTSSNVMSSVIELVTTPNNPDGVLRKPVLQGSFVSAIHDHAYYWPHFTAIPAPSDGNL</sequence>
<protein>
    <recommendedName>
        <fullName evidence="2">Alliinase C-terminal domain-containing protein</fullName>
    </recommendedName>
</protein>
<dbReference type="PANTHER" id="PTHR43795:SF20">
    <property type="entry name" value="TRYPTOPHAN AMINOTRANSFERASE-RELATED PROTEIN 3"/>
    <property type="match status" value="1"/>
</dbReference>
<accession>A0A484K5K6</accession>
<dbReference type="Proteomes" id="UP000595140">
    <property type="component" value="Unassembled WGS sequence"/>
</dbReference>
<dbReference type="GO" id="GO:0016846">
    <property type="term" value="F:carbon-sulfur lyase activity"/>
    <property type="evidence" value="ECO:0007669"/>
    <property type="project" value="InterPro"/>
</dbReference>
<feature type="domain" description="Alliinase C-terminal" evidence="2">
    <location>
        <begin position="282"/>
        <end position="389"/>
    </location>
</feature>
<dbReference type="Gene3D" id="3.40.640.10">
    <property type="entry name" value="Type I PLP-dependent aspartate aminotransferase-like (Major domain)"/>
    <property type="match status" value="1"/>
</dbReference>
<dbReference type="OrthoDB" id="2020362at2759"/>
<dbReference type="AlphaFoldDB" id="A0A484K5K6"/>
<name>A0A484K5K6_9ASTE</name>
<dbReference type="InterPro" id="IPR015424">
    <property type="entry name" value="PyrdxlP-dep_Trfase"/>
</dbReference>
<evidence type="ECO:0000256" key="1">
    <source>
        <dbReference type="ARBA" id="ARBA00022898"/>
    </source>
</evidence>
<dbReference type="GO" id="GO:0006520">
    <property type="term" value="P:amino acid metabolic process"/>
    <property type="evidence" value="ECO:0007669"/>
    <property type="project" value="TreeGrafter"/>
</dbReference>
<dbReference type="InterPro" id="IPR015421">
    <property type="entry name" value="PyrdxlP-dep_Trfase_major"/>
</dbReference>
<dbReference type="InterPro" id="IPR006948">
    <property type="entry name" value="Alliinase_C"/>
</dbReference>
<keyword evidence="4" id="KW-1185">Reference proteome</keyword>